<dbReference type="SUPFAM" id="SSF82708">
    <property type="entry name" value="R3H domain"/>
    <property type="match status" value="1"/>
</dbReference>
<dbReference type="Pfam" id="PF13083">
    <property type="entry name" value="KH_KhpA-B"/>
    <property type="match status" value="1"/>
</dbReference>
<keyword evidence="4 6" id="KW-0143">Chaperone</keyword>
<dbReference type="Gene3D" id="3.30.300.20">
    <property type="match status" value="1"/>
</dbReference>
<comment type="function">
    <text evidence="6">A probable RNA chaperone. Forms a complex with KhpA which binds to cellular RNA and controls its expression. Plays a role in peptidoglycan (PG) homeostasis and cell length regulation.</text>
</comment>
<sequence length="209" mass="24161">MLSIEMTGKTVEEAIKKSLNELNVTRDKVEITVIEEGSKGLFKIFKVKEAKVQVKVKKDYKEEAKTFLRQVLDSMGILAEIIIKEENDILKVNLIGPNMGLIIGYRGETLDALQYLVNLSVNKDNEGKYKKITLDTENYRAKREETLKRLAEKIAYKVRKNHKYIKLEPMNPYERRIIHSVLQNNSAVVTYSEGEEPYRRVVVDLKKKA</sequence>
<dbReference type="RefSeq" id="WP_268041685.1">
    <property type="nucleotide sequence ID" value="NZ_JAPQER010000006.1"/>
</dbReference>
<dbReference type="PANTHER" id="PTHR35800:SF1">
    <property type="entry name" value="RNA-BINDING PROTEIN KHPB"/>
    <property type="match status" value="1"/>
</dbReference>
<dbReference type="NCBIfam" id="NF041568">
    <property type="entry name" value="Jag_EloR"/>
    <property type="match status" value="1"/>
</dbReference>
<reference evidence="8" key="1">
    <citation type="submission" date="2022-12" db="EMBL/GenBank/DDBJ databases">
        <authorList>
            <person name="Wang J."/>
        </authorList>
    </citation>
    <scope>NUCLEOTIDE SEQUENCE</scope>
    <source>
        <strain evidence="8">HY-45-18</strain>
    </source>
</reference>
<protein>
    <recommendedName>
        <fullName evidence="6">RNA-binding protein KhpB</fullName>
    </recommendedName>
    <alternativeName>
        <fullName evidence="6">RNA-binding protein EloR</fullName>
    </alternativeName>
</protein>
<evidence type="ECO:0000256" key="3">
    <source>
        <dbReference type="ARBA" id="ARBA00022960"/>
    </source>
</evidence>
<dbReference type="CDD" id="cd02644">
    <property type="entry name" value="R3H_jag"/>
    <property type="match status" value="1"/>
</dbReference>
<evidence type="ECO:0000256" key="5">
    <source>
        <dbReference type="ARBA" id="ARBA00023316"/>
    </source>
</evidence>
<dbReference type="InterPro" id="IPR015946">
    <property type="entry name" value="KH_dom-like_a/b"/>
</dbReference>
<evidence type="ECO:0000256" key="6">
    <source>
        <dbReference type="HAMAP-Rule" id="MF_00867"/>
    </source>
</evidence>
<organism evidence="8 9">
    <name type="scientific">Clostridium aestuarii</name>
    <dbReference type="NCBI Taxonomy" id="338193"/>
    <lineage>
        <taxon>Bacteria</taxon>
        <taxon>Bacillati</taxon>
        <taxon>Bacillota</taxon>
        <taxon>Clostridia</taxon>
        <taxon>Eubacteriales</taxon>
        <taxon>Clostridiaceae</taxon>
        <taxon>Clostridium</taxon>
    </lineage>
</organism>
<dbReference type="Gene3D" id="3.30.30.80">
    <property type="entry name" value="probable RNA-binding protein from clostridium symbiosum atcc 14940"/>
    <property type="match status" value="1"/>
</dbReference>
<dbReference type="InterPro" id="IPR001374">
    <property type="entry name" value="R3H_dom"/>
</dbReference>
<dbReference type="PANTHER" id="PTHR35800">
    <property type="entry name" value="PROTEIN JAG"/>
    <property type="match status" value="1"/>
</dbReference>
<evidence type="ECO:0000256" key="4">
    <source>
        <dbReference type="ARBA" id="ARBA00023186"/>
    </source>
</evidence>
<dbReference type="HAMAP" id="MF_00867">
    <property type="entry name" value="KhpB"/>
    <property type="match status" value="1"/>
</dbReference>
<comment type="domain">
    <text evidence="6">Has an N-terminal Jag-N domain and 2 RNA-binding domains (KH and R3H).</text>
</comment>
<comment type="subunit">
    <text evidence="6">Forms a complex with KhpA.</text>
</comment>
<gene>
    <name evidence="6" type="primary">khpB</name>
    <name evidence="6" type="synonym">eloR</name>
    <name evidence="8" type="ORF">OW763_13600</name>
</gene>
<comment type="subcellular location">
    <subcellularLocation>
        <location evidence="6">Cytoplasm</location>
    </subcellularLocation>
</comment>
<evidence type="ECO:0000256" key="1">
    <source>
        <dbReference type="ARBA" id="ARBA00022490"/>
    </source>
</evidence>
<evidence type="ECO:0000259" key="7">
    <source>
        <dbReference type="PROSITE" id="PS51061"/>
    </source>
</evidence>
<keyword evidence="5 6" id="KW-0961">Cell wall biogenesis/degradation</keyword>
<dbReference type="Gene3D" id="3.30.1370.50">
    <property type="entry name" value="R3H-like domain"/>
    <property type="match status" value="1"/>
</dbReference>
<feature type="region of interest" description="Jag_N domain" evidence="6">
    <location>
        <begin position="5"/>
        <end position="55"/>
    </location>
</feature>
<dbReference type="SMART" id="SM00393">
    <property type="entry name" value="R3H"/>
    <property type="match status" value="1"/>
</dbReference>
<evidence type="ECO:0000313" key="9">
    <source>
        <dbReference type="Proteomes" id="UP001078443"/>
    </source>
</evidence>
<feature type="domain" description="R3H" evidence="7">
    <location>
        <begin position="141"/>
        <end position="207"/>
    </location>
</feature>
<dbReference type="CDD" id="cd02414">
    <property type="entry name" value="KH-II_Jag"/>
    <property type="match status" value="1"/>
</dbReference>
<name>A0ABT4D289_9CLOT</name>
<comment type="caution">
    <text evidence="8">The sequence shown here is derived from an EMBL/GenBank/DDBJ whole genome shotgun (WGS) entry which is preliminary data.</text>
</comment>
<dbReference type="EMBL" id="JAPQER010000006">
    <property type="protein sequence ID" value="MCY6485366.1"/>
    <property type="molecule type" value="Genomic_DNA"/>
</dbReference>
<dbReference type="InterPro" id="IPR038008">
    <property type="entry name" value="Jag_KH"/>
</dbReference>
<dbReference type="Proteomes" id="UP001078443">
    <property type="component" value="Unassembled WGS sequence"/>
</dbReference>
<keyword evidence="2 6" id="KW-0694">RNA-binding</keyword>
<dbReference type="InterPro" id="IPR036867">
    <property type="entry name" value="R3H_dom_sf"/>
</dbReference>
<dbReference type="SMART" id="SM01245">
    <property type="entry name" value="Jag_N"/>
    <property type="match status" value="1"/>
</dbReference>
<keyword evidence="1 6" id="KW-0963">Cytoplasm</keyword>
<evidence type="ECO:0000256" key="2">
    <source>
        <dbReference type="ARBA" id="ARBA00022884"/>
    </source>
</evidence>
<accession>A0ABT4D289</accession>
<proteinExistence type="inferred from homology"/>
<comment type="similarity">
    <text evidence="6">Belongs to the KhpB RNA-binding protein family.</text>
</comment>
<keyword evidence="9" id="KW-1185">Reference proteome</keyword>
<dbReference type="InterPro" id="IPR038247">
    <property type="entry name" value="Jag_N_dom_sf"/>
</dbReference>
<dbReference type="InterPro" id="IPR039247">
    <property type="entry name" value="KhpB"/>
</dbReference>
<dbReference type="Pfam" id="PF14804">
    <property type="entry name" value="Jag_N"/>
    <property type="match status" value="1"/>
</dbReference>
<keyword evidence="3 6" id="KW-0133">Cell shape</keyword>
<dbReference type="InterPro" id="IPR034079">
    <property type="entry name" value="R3H_KhpB"/>
</dbReference>
<dbReference type="InterPro" id="IPR032782">
    <property type="entry name" value="KhpB_N"/>
</dbReference>
<evidence type="ECO:0000313" key="8">
    <source>
        <dbReference type="EMBL" id="MCY6485366.1"/>
    </source>
</evidence>
<dbReference type="PROSITE" id="PS51061">
    <property type="entry name" value="R3H"/>
    <property type="match status" value="1"/>
</dbReference>
<dbReference type="Pfam" id="PF01424">
    <property type="entry name" value="R3H"/>
    <property type="match status" value="1"/>
</dbReference>